<protein>
    <submittedName>
        <fullName evidence="2">LysM peptidoglycan-binding domain-containing protein</fullName>
    </submittedName>
</protein>
<feature type="domain" description="LysM" evidence="1">
    <location>
        <begin position="36"/>
        <end position="87"/>
    </location>
</feature>
<proteinExistence type="predicted"/>
<sequence length="103" mass="12053">MKKETMFYILSFFFVFLAVAGAITYTGNHEDLEKFHQVKIEDGDSLWSIADRFYEKTDISKQEFVTWVQEKNELQTSIIKPGDFVFVPVKKENGYQIEQIASE</sequence>
<evidence type="ECO:0000313" key="3">
    <source>
        <dbReference type="Proteomes" id="UP001165287"/>
    </source>
</evidence>
<comment type="caution">
    <text evidence="2">The sequence shown here is derived from an EMBL/GenBank/DDBJ whole genome shotgun (WGS) entry which is preliminary data.</text>
</comment>
<dbReference type="RefSeq" id="WP_224138754.1">
    <property type="nucleotide sequence ID" value="NZ_JAIQUM010000016.1"/>
</dbReference>
<reference evidence="2" key="1">
    <citation type="submission" date="2024-05" db="EMBL/GenBank/DDBJ databases">
        <title>Metabacillus sp. nov., isolated from the rhizosphere soil of tomato plants.</title>
        <authorList>
            <person name="Ma R."/>
        </authorList>
    </citation>
    <scope>NUCLEOTIDE SEQUENCE</scope>
    <source>
        <strain evidence="2">DBTR6</strain>
    </source>
</reference>
<dbReference type="Pfam" id="PF01476">
    <property type="entry name" value="LysM"/>
    <property type="match status" value="1"/>
</dbReference>
<gene>
    <name evidence="2" type="ORF">K9V48_09815</name>
</gene>
<evidence type="ECO:0000259" key="1">
    <source>
        <dbReference type="PROSITE" id="PS51782"/>
    </source>
</evidence>
<dbReference type="InterPro" id="IPR018392">
    <property type="entry name" value="LysM"/>
</dbReference>
<dbReference type="Gene3D" id="3.10.350.10">
    <property type="entry name" value="LysM domain"/>
    <property type="match status" value="1"/>
</dbReference>
<name>A0ABS7UR35_9BACI</name>
<dbReference type="InterPro" id="IPR036779">
    <property type="entry name" value="LysM_dom_sf"/>
</dbReference>
<dbReference type="Proteomes" id="UP001165287">
    <property type="component" value="Unassembled WGS sequence"/>
</dbReference>
<evidence type="ECO:0000313" key="2">
    <source>
        <dbReference type="EMBL" id="MBZ5750537.1"/>
    </source>
</evidence>
<dbReference type="PROSITE" id="PS51782">
    <property type="entry name" value="LYSM"/>
    <property type="match status" value="1"/>
</dbReference>
<dbReference type="EMBL" id="JAIQUM010000016">
    <property type="protein sequence ID" value="MBZ5750537.1"/>
    <property type="molecule type" value="Genomic_DNA"/>
</dbReference>
<organism evidence="2 3">
    <name type="scientific">Metabacillus rhizolycopersici</name>
    <dbReference type="NCBI Taxonomy" id="2875709"/>
    <lineage>
        <taxon>Bacteria</taxon>
        <taxon>Bacillati</taxon>
        <taxon>Bacillota</taxon>
        <taxon>Bacilli</taxon>
        <taxon>Bacillales</taxon>
        <taxon>Bacillaceae</taxon>
        <taxon>Metabacillus</taxon>
    </lineage>
</organism>
<keyword evidence="3" id="KW-1185">Reference proteome</keyword>
<accession>A0ABS7UR35</accession>
<dbReference type="CDD" id="cd00118">
    <property type="entry name" value="LysM"/>
    <property type="match status" value="1"/>
</dbReference>